<dbReference type="AlphaFoldDB" id="A0A7S4LC90"/>
<accession>A0A7S4LC90</accession>
<feature type="compositionally biased region" description="Low complexity" evidence="1">
    <location>
        <begin position="371"/>
        <end position="391"/>
    </location>
</feature>
<evidence type="ECO:0000313" key="2">
    <source>
        <dbReference type="EMBL" id="CAE0819887.1"/>
    </source>
</evidence>
<dbReference type="PANTHER" id="PTHR35381">
    <property type="entry name" value="EF-HAND DOMAIN-CONTAINING PROTEIN"/>
    <property type="match status" value="1"/>
</dbReference>
<proteinExistence type="predicted"/>
<name>A0A7S4LC90_9EUGL</name>
<sequence>MTAVVPAQPEEDVWNRLYEDGLGRQEKQNRVRPIPEEYTFMPIIGDYAAEMYHDEDVHQRLYDERLQRDENMKFRLREENERLNFLPNGAGEYNEECWTRLYSDGMQKLKKDMELSARSGSEFTYRPSITQYFAEDAGPDGQIFDRLYKDAEQKKEDDALRQKEADEIFRKVHSFRPSISSEVEGRGEGVYQELYQDARGRQQRNLEKEQEQERLQKAQLFKPAIHDIGVAAKYMEPPTPKPLPMPTPEDADLFVPRTNSTKGVAPKYLEPKRRFEPLEPAPVAEGERAPWISPLEATLMAQRQEQCARRSRSATALFRGLDNLGAYDADGPGTPRRTYSRGDKTPTRIDPSHFRRSQSTDAVARYPSPARGPQTTGSRTTQTPPTRSGGRSPASPARRTYRREGGVAGRAQSAGATPRTPTATDSGTLRVIRADDRKVEVPEADRGRKSRSTVRNADRVGFGSRFKCSLAKGGAASAGLQAQPAAFRTDGLSRIGGSRELATVTHQHPPIGMANVVGYVSARRIQADAGQHRTPIIESEEYTVVHSSALNTPSRSSSLGRSVSRESRVVDLTKM</sequence>
<feature type="region of interest" description="Disordered" evidence="1">
    <location>
        <begin position="548"/>
        <end position="575"/>
    </location>
</feature>
<gene>
    <name evidence="2" type="ORF">EGYM00163_LOCUS31057</name>
</gene>
<dbReference type="PANTHER" id="PTHR35381:SF1">
    <property type="entry name" value="EF-HAND DOMAIN-CONTAINING PROTEIN"/>
    <property type="match status" value="1"/>
</dbReference>
<evidence type="ECO:0000256" key="1">
    <source>
        <dbReference type="SAM" id="MobiDB-lite"/>
    </source>
</evidence>
<organism evidence="2">
    <name type="scientific">Eutreptiella gymnastica</name>
    <dbReference type="NCBI Taxonomy" id="73025"/>
    <lineage>
        <taxon>Eukaryota</taxon>
        <taxon>Discoba</taxon>
        <taxon>Euglenozoa</taxon>
        <taxon>Euglenida</taxon>
        <taxon>Spirocuta</taxon>
        <taxon>Euglenophyceae</taxon>
        <taxon>Eutreptiales</taxon>
        <taxon>Eutreptiaceae</taxon>
        <taxon>Eutreptiella</taxon>
    </lineage>
</organism>
<feature type="region of interest" description="Disordered" evidence="1">
    <location>
        <begin position="323"/>
        <end position="456"/>
    </location>
</feature>
<feature type="compositionally biased region" description="Basic and acidic residues" evidence="1">
    <location>
        <begin position="563"/>
        <end position="575"/>
    </location>
</feature>
<protein>
    <submittedName>
        <fullName evidence="2">Uncharacterized protein</fullName>
    </submittedName>
</protein>
<feature type="compositionally biased region" description="Basic and acidic residues" evidence="1">
    <location>
        <begin position="340"/>
        <end position="353"/>
    </location>
</feature>
<reference evidence="2" key="1">
    <citation type="submission" date="2021-01" db="EMBL/GenBank/DDBJ databases">
        <authorList>
            <person name="Corre E."/>
            <person name="Pelletier E."/>
            <person name="Niang G."/>
            <person name="Scheremetjew M."/>
            <person name="Finn R."/>
            <person name="Kale V."/>
            <person name="Holt S."/>
            <person name="Cochrane G."/>
            <person name="Meng A."/>
            <person name="Brown T."/>
            <person name="Cohen L."/>
        </authorList>
    </citation>
    <scope>NUCLEOTIDE SEQUENCE</scope>
    <source>
        <strain evidence="2">CCMP1594</strain>
    </source>
</reference>
<dbReference type="EMBL" id="HBJA01089308">
    <property type="protein sequence ID" value="CAE0819887.1"/>
    <property type="molecule type" value="Transcribed_RNA"/>
</dbReference>
<feature type="compositionally biased region" description="Basic and acidic residues" evidence="1">
    <location>
        <begin position="432"/>
        <end position="447"/>
    </location>
</feature>